<dbReference type="Gene3D" id="3.40.50.10490">
    <property type="entry name" value="Glucose-6-phosphate isomerase like protein, domain 1"/>
    <property type="match status" value="1"/>
</dbReference>
<dbReference type="PANTHER" id="PTHR42745">
    <property type="match status" value="1"/>
</dbReference>
<dbReference type="GO" id="GO:1901135">
    <property type="term" value="P:carbohydrate derivative metabolic process"/>
    <property type="evidence" value="ECO:0007669"/>
    <property type="project" value="InterPro"/>
</dbReference>
<dbReference type="InterPro" id="IPR046348">
    <property type="entry name" value="SIS_dom_sf"/>
</dbReference>
<dbReference type="AlphaFoldDB" id="A0A3B1DB47"/>
<feature type="domain" description="SIS" evidence="3">
    <location>
        <begin position="53"/>
        <end position="201"/>
    </location>
</feature>
<dbReference type="Pfam" id="PF00571">
    <property type="entry name" value="CBS"/>
    <property type="match status" value="2"/>
</dbReference>
<dbReference type="InterPro" id="IPR046342">
    <property type="entry name" value="CBS_dom_sf"/>
</dbReference>
<proteinExistence type="inferred from homology"/>
<dbReference type="GO" id="GO:0019146">
    <property type="term" value="F:arabinose-5-phosphate isomerase activity"/>
    <property type="evidence" value="ECO:0007669"/>
    <property type="project" value="UniProtKB-EC"/>
</dbReference>
<dbReference type="EMBL" id="UOGK01000253">
    <property type="protein sequence ID" value="VAX39509.1"/>
    <property type="molecule type" value="Genomic_DNA"/>
</dbReference>
<name>A0A3B1DB47_9ZZZZ</name>
<feature type="domain" description="CBS" evidence="2">
    <location>
        <begin position="297"/>
        <end position="356"/>
    </location>
</feature>
<dbReference type="Gene3D" id="3.10.580.10">
    <property type="entry name" value="CBS-domain"/>
    <property type="match status" value="1"/>
</dbReference>
<dbReference type="InterPro" id="IPR004800">
    <property type="entry name" value="KdsD/KpsF-type"/>
</dbReference>
<dbReference type="NCBIfam" id="TIGR00393">
    <property type="entry name" value="kpsF"/>
    <property type="match status" value="1"/>
</dbReference>
<dbReference type="GO" id="GO:0005975">
    <property type="term" value="P:carbohydrate metabolic process"/>
    <property type="evidence" value="ECO:0007669"/>
    <property type="project" value="InterPro"/>
</dbReference>
<keyword evidence="4" id="KW-0413">Isomerase</keyword>
<dbReference type="InterPro" id="IPR001347">
    <property type="entry name" value="SIS_dom"/>
</dbReference>
<dbReference type="GO" id="GO:0097367">
    <property type="term" value="F:carbohydrate derivative binding"/>
    <property type="evidence" value="ECO:0007669"/>
    <property type="project" value="InterPro"/>
</dbReference>
<protein>
    <submittedName>
        <fullName evidence="4">D-arabinose 5-phosphate isomerase</fullName>
        <ecNumber evidence="4">5.3.1.13</ecNumber>
    </submittedName>
</protein>
<accession>A0A3B1DB47</accession>
<dbReference type="SMART" id="SM00116">
    <property type="entry name" value="CBS"/>
    <property type="match status" value="2"/>
</dbReference>
<dbReference type="PANTHER" id="PTHR42745:SF1">
    <property type="entry name" value="ARABINOSE 5-PHOSPHATE ISOMERASE KDSD"/>
    <property type="match status" value="1"/>
</dbReference>
<evidence type="ECO:0000313" key="4">
    <source>
        <dbReference type="EMBL" id="VAX39509.1"/>
    </source>
</evidence>
<dbReference type="Pfam" id="PF01380">
    <property type="entry name" value="SIS"/>
    <property type="match status" value="1"/>
</dbReference>
<dbReference type="SUPFAM" id="SSF53697">
    <property type="entry name" value="SIS domain"/>
    <property type="match status" value="1"/>
</dbReference>
<feature type="domain" description="CBS" evidence="2">
    <location>
        <begin position="229"/>
        <end position="286"/>
    </location>
</feature>
<organism evidence="4">
    <name type="scientific">hydrothermal vent metagenome</name>
    <dbReference type="NCBI Taxonomy" id="652676"/>
    <lineage>
        <taxon>unclassified sequences</taxon>
        <taxon>metagenomes</taxon>
        <taxon>ecological metagenomes</taxon>
    </lineage>
</organism>
<dbReference type="InterPro" id="IPR050986">
    <property type="entry name" value="GutQ/KpsF_isomerases"/>
</dbReference>
<comment type="similarity">
    <text evidence="1">Belongs to the SIS family. GutQ/KpsF subfamily.</text>
</comment>
<dbReference type="InterPro" id="IPR000644">
    <property type="entry name" value="CBS_dom"/>
</dbReference>
<dbReference type="PROSITE" id="PS51464">
    <property type="entry name" value="SIS"/>
    <property type="match status" value="1"/>
</dbReference>
<evidence type="ECO:0000256" key="1">
    <source>
        <dbReference type="ARBA" id="ARBA00008165"/>
    </source>
</evidence>
<reference evidence="4" key="1">
    <citation type="submission" date="2018-06" db="EMBL/GenBank/DDBJ databases">
        <authorList>
            <person name="Zhirakovskaya E."/>
        </authorList>
    </citation>
    <scope>NUCLEOTIDE SEQUENCE</scope>
</reference>
<dbReference type="EC" id="5.3.1.13" evidence="4"/>
<evidence type="ECO:0000259" key="3">
    <source>
        <dbReference type="PROSITE" id="PS51464"/>
    </source>
</evidence>
<evidence type="ECO:0000259" key="2">
    <source>
        <dbReference type="PROSITE" id="PS51371"/>
    </source>
</evidence>
<sequence>MPIAPKHTPDSCTPPAACDELAYARRVFRAEVAAIDATADQLGDSFCQAVSLLVACAEAGGTVLVTGLGKSGLIGAKLSATLASLGIPSHAVHPTEAAHGDLGRFRPTDTVICLSRSGETDEVVNLAAILRQDKLPIISITGGSPADDRTPPSLERLATVALHLGDFAEAGEGPEAPTASTTAALALGDALALAAARRRNFTNADFAQRHPGGTLGGLLRPITECLRSRTNGSCPAVPETTPIIEAIDAAKGRRAGAVLLVDSEGRLTGIFTDADLRRQLTERGPGEWMREPIATVMTRSPTTLPETSLVRDAVRLTRERRLDEIPIVDAQGKPVGILDVQDLIAMRLVKDEPHTNPGAHQ</sequence>
<gene>
    <name evidence="4" type="ORF">MNBD_PLANCTO03-1480</name>
</gene>
<dbReference type="PROSITE" id="PS51371">
    <property type="entry name" value="CBS"/>
    <property type="match status" value="2"/>
</dbReference>